<dbReference type="EMBL" id="JACDXX010000041">
    <property type="protein sequence ID" value="MCB5412316.1"/>
    <property type="molecule type" value="Genomic_DNA"/>
</dbReference>
<sequence length="256" mass="29048">MMTGNIPVYYINLDSSDERRASIEAGLLAAGIPHAERVSAFDGRKIDLTRTADVDLKKAYRFLGRPLRGAEYGCYKSHLDCIDRFLATDSAYGIVLEDDAEIDPMFCKVVEETIAALEAKGEPWDIVHLGPNKMKIYTPTDHLSGGHDLVRAHYFPMLTTALLWSREGARNVQQNHALVTMPVDTQFREIMVQRGSGYAIWPPITSQTGVDSDIDGNGAVRKATGRSWYYGWAKQHRLWRNKIIAWFRQRDFRRAK</sequence>
<accession>A0ABS8CSC3</accession>
<dbReference type="Proteomes" id="UP001198571">
    <property type="component" value="Unassembled WGS sequence"/>
</dbReference>
<evidence type="ECO:0000313" key="3">
    <source>
        <dbReference type="Proteomes" id="UP001198571"/>
    </source>
</evidence>
<dbReference type="CDD" id="cd06532">
    <property type="entry name" value="Glyco_transf_25"/>
    <property type="match status" value="1"/>
</dbReference>
<keyword evidence="3" id="KW-1185">Reference proteome</keyword>
<proteinExistence type="predicted"/>
<feature type="domain" description="Glycosyl transferase family 25" evidence="1">
    <location>
        <begin position="7"/>
        <end position="119"/>
    </location>
</feature>
<dbReference type="RefSeq" id="WP_226937739.1">
    <property type="nucleotide sequence ID" value="NZ_JACDXX010000041.1"/>
</dbReference>
<dbReference type="InterPro" id="IPR002654">
    <property type="entry name" value="Glyco_trans_25"/>
</dbReference>
<evidence type="ECO:0000313" key="2">
    <source>
        <dbReference type="EMBL" id="MCB5412316.1"/>
    </source>
</evidence>
<comment type="caution">
    <text evidence="2">The sequence shown here is derived from an EMBL/GenBank/DDBJ whole genome shotgun (WGS) entry which is preliminary data.</text>
</comment>
<organism evidence="2 3">
    <name type="scientific">Pseudogemmobacter faecipullorum</name>
    <dbReference type="NCBI Taxonomy" id="2755041"/>
    <lineage>
        <taxon>Bacteria</taxon>
        <taxon>Pseudomonadati</taxon>
        <taxon>Pseudomonadota</taxon>
        <taxon>Alphaproteobacteria</taxon>
        <taxon>Rhodobacterales</taxon>
        <taxon>Paracoccaceae</taxon>
        <taxon>Pseudogemmobacter</taxon>
    </lineage>
</organism>
<gene>
    <name evidence="2" type="ORF">H0485_20305</name>
</gene>
<dbReference type="Pfam" id="PF01755">
    <property type="entry name" value="Glyco_transf_25"/>
    <property type="match status" value="1"/>
</dbReference>
<reference evidence="2 3" key="1">
    <citation type="submission" date="2020-07" db="EMBL/GenBank/DDBJ databases">
        <title>Pseudogemmobacter sp. nov., isolated from poultry manure in Taiwan.</title>
        <authorList>
            <person name="Lin S.-Y."/>
            <person name="Tang Y.-S."/>
            <person name="Young C.-C."/>
        </authorList>
    </citation>
    <scope>NUCLEOTIDE SEQUENCE [LARGE SCALE GENOMIC DNA]</scope>
    <source>
        <strain evidence="2 3">CC-YST710</strain>
    </source>
</reference>
<protein>
    <submittedName>
        <fullName evidence="2">Glycosyltransferase family 25 protein</fullName>
    </submittedName>
</protein>
<name>A0ABS8CSC3_9RHOB</name>
<evidence type="ECO:0000259" key="1">
    <source>
        <dbReference type="Pfam" id="PF01755"/>
    </source>
</evidence>